<dbReference type="Proteomes" id="UP000183670">
    <property type="component" value="Unassembled WGS sequence"/>
</dbReference>
<name>A0A1G6G1T0_BACOV</name>
<feature type="domain" description="FAS1" evidence="1">
    <location>
        <begin position="34"/>
        <end position="179"/>
    </location>
</feature>
<dbReference type="SMART" id="SM00554">
    <property type="entry name" value="FAS1"/>
    <property type="match status" value="2"/>
</dbReference>
<gene>
    <name evidence="2" type="ORF">SAMN05192581_10045</name>
</gene>
<protein>
    <submittedName>
        <fullName evidence="2">Fasciclin domain-containing protein</fullName>
    </submittedName>
</protein>
<dbReference type="EMBL" id="FMYE01000004">
    <property type="protein sequence ID" value="SDB75763.1"/>
    <property type="molecule type" value="Genomic_DNA"/>
</dbReference>
<dbReference type="Gene3D" id="2.30.180.10">
    <property type="entry name" value="FAS1 domain"/>
    <property type="match status" value="2"/>
</dbReference>
<dbReference type="Pfam" id="PF02469">
    <property type="entry name" value="Fasciclin"/>
    <property type="match status" value="2"/>
</dbReference>
<organism evidence="2 3">
    <name type="scientific">Bacteroides ovatus</name>
    <dbReference type="NCBI Taxonomy" id="28116"/>
    <lineage>
        <taxon>Bacteria</taxon>
        <taxon>Pseudomonadati</taxon>
        <taxon>Bacteroidota</taxon>
        <taxon>Bacteroidia</taxon>
        <taxon>Bacteroidales</taxon>
        <taxon>Bacteroidaceae</taxon>
        <taxon>Bacteroides</taxon>
    </lineage>
</organism>
<evidence type="ECO:0000313" key="3">
    <source>
        <dbReference type="Proteomes" id="UP000183670"/>
    </source>
</evidence>
<dbReference type="InterPro" id="IPR050904">
    <property type="entry name" value="Adhesion/Biosynth-related"/>
</dbReference>
<dbReference type="Pfam" id="PF17133">
    <property type="entry name" value="DUF5108"/>
    <property type="match status" value="1"/>
</dbReference>
<dbReference type="InterPro" id="IPR000782">
    <property type="entry name" value="FAS1_domain"/>
</dbReference>
<dbReference type="SUPFAM" id="SSF82153">
    <property type="entry name" value="FAS1 domain"/>
    <property type="match status" value="2"/>
</dbReference>
<proteinExistence type="predicted"/>
<dbReference type="PANTHER" id="PTHR10900:SF77">
    <property type="entry name" value="FI19380P1"/>
    <property type="match status" value="1"/>
</dbReference>
<dbReference type="InterPro" id="IPR036378">
    <property type="entry name" value="FAS1_dom_sf"/>
</dbReference>
<dbReference type="AlphaFoldDB" id="A0A1G6G1T0"/>
<dbReference type="PANTHER" id="PTHR10900">
    <property type="entry name" value="PERIOSTIN-RELATED"/>
    <property type="match status" value="1"/>
</dbReference>
<dbReference type="InterPro" id="IPR033401">
    <property type="entry name" value="DUF5108"/>
</dbReference>
<feature type="domain" description="FAS1" evidence="1">
    <location>
        <begin position="184"/>
        <end position="354"/>
    </location>
</feature>
<reference evidence="2 3" key="1">
    <citation type="submission" date="2016-10" db="EMBL/GenBank/DDBJ databases">
        <authorList>
            <person name="de Groot N.N."/>
        </authorList>
    </citation>
    <scope>NUCLEOTIDE SEQUENCE [LARGE SCALE GENOMIC DNA]</scope>
    <source>
        <strain evidence="2 3">NLAE-zl-C500</strain>
    </source>
</reference>
<evidence type="ECO:0000259" key="1">
    <source>
        <dbReference type="PROSITE" id="PS50213"/>
    </source>
</evidence>
<dbReference type="RefSeq" id="WP_074556766.1">
    <property type="nucleotide sequence ID" value="NZ_FMYE01000004.1"/>
</dbReference>
<sequence>MKKIKGIYWMLLLFLCAACNDPYEGDTFVVFDTQPAATYLSTRSEDFSEWISIMKYADLYNAVNQATQYFTLFVPTNQAVKEFYSRKGVSSIEELGTEYARNLVSFHIVQDTINQETFIEKEGALAKRTVSDDVLMVSFGSAEVGGGGMQSVYLNSEARVLEFANLVSNGYVYVLESTLNPLTESVYERISENGRPFTILKAALEATGLGNELNVIYDEVTDESGVITQQKRNYTLLAVSDAVFQEVGVGSLQDLVRLLGANNDYTNPANALYQYVAYHVLSGSYDLSSLKSFDTEDASSKIWNTLNAGSVVRISEEDRMFYLNYRDDNRAVFLEDYCNLQAKNGYIHQISTYLPVAEVEPETVLFDVCNYSIIGDWIAAGNGEEGIKFQESYGTAEKKCNIAGLPCYQYSLNNPSGTFSSYFNITYFTTRTNNDWKTANNMDFLMLNLGNTGWISMETPSIIKGKYKVTLRFGYATSMDFIRTQDSKGGSNGGRMTFSFDGENSVTHAPYTTIPSNALGCYAYVLYDELEFTETSTHTFRLIMNDPAASKHSSYRIYLDYLLFEPIFDE</sequence>
<dbReference type="PROSITE" id="PS50213">
    <property type="entry name" value="FAS1"/>
    <property type="match status" value="2"/>
</dbReference>
<accession>A0A1G6G1T0</accession>
<evidence type="ECO:0000313" key="2">
    <source>
        <dbReference type="EMBL" id="SDB75763.1"/>
    </source>
</evidence>